<dbReference type="Gene3D" id="3.30.1330.70">
    <property type="entry name" value="Holliday junction resolvase RusA"/>
    <property type="match status" value="1"/>
</dbReference>
<gene>
    <name evidence="1" type="ORF">ACFQ3U_16485</name>
</gene>
<proteinExistence type="predicted"/>
<dbReference type="Proteomes" id="UP001597181">
    <property type="component" value="Unassembled WGS sequence"/>
</dbReference>
<accession>A0ABW3TRT6</accession>
<keyword evidence="2" id="KW-1185">Reference proteome</keyword>
<dbReference type="SUPFAM" id="SSF103084">
    <property type="entry name" value="Holliday junction resolvase RusA"/>
    <property type="match status" value="1"/>
</dbReference>
<organism evidence="1 2">
    <name type="scientific">Leucobacter albus</name>
    <dbReference type="NCBI Taxonomy" id="272210"/>
    <lineage>
        <taxon>Bacteria</taxon>
        <taxon>Bacillati</taxon>
        <taxon>Actinomycetota</taxon>
        <taxon>Actinomycetes</taxon>
        <taxon>Micrococcales</taxon>
        <taxon>Microbacteriaceae</taxon>
        <taxon>Leucobacter</taxon>
    </lineage>
</organism>
<reference evidence="2" key="1">
    <citation type="journal article" date="2019" name="Int. J. Syst. Evol. Microbiol.">
        <title>The Global Catalogue of Microorganisms (GCM) 10K type strain sequencing project: providing services to taxonomists for standard genome sequencing and annotation.</title>
        <authorList>
            <consortium name="The Broad Institute Genomics Platform"/>
            <consortium name="The Broad Institute Genome Sequencing Center for Infectious Disease"/>
            <person name="Wu L."/>
            <person name="Ma J."/>
        </authorList>
    </citation>
    <scope>NUCLEOTIDE SEQUENCE [LARGE SCALE GENOMIC DNA]</scope>
    <source>
        <strain evidence="2">CCUG 50213</strain>
    </source>
</reference>
<sequence>MTFRVDGVPVPQGSKKGFVVGKRAVLVDDNKDVLKPWRRKVAAASDIGHTFTGPVFVAAVFYMPRPKRPKFSLPGVKPDLDKLMRALGDGMTDGGLLADDSRIVSQFIHKRYASDSNPPGVRVLVMEAGEET</sequence>
<comment type="caution">
    <text evidence="1">The sequence shown here is derived from an EMBL/GenBank/DDBJ whole genome shotgun (WGS) entry which is preliminary data.</text>
</comment>
<dbReference type="InterPro" id="IPR008822">
    <property type="entry name" value="Endonuclease_RusA-like"/>
</dbReference>
<dbReference type="RefSeq" id="WP_343962886.1">
    <property type="nucleotide sequence ID" value="NZ_BAAAKZ010000021.1"/>
</dbReference>
<evidence type="ECO:0000313" key="1">
    <source>
        <dbReference type="EMBL" id="MFD1203491.1"/>
    </source>
</evidence>
<dbReference type="InterPro" id="IPR036614">
    <property type="entry name" value="RusA-like_sf"/>
</dbReference>
<dbReference type="EMBL" id="JBHTLY010000016">
    <property type="protein sequence ID" value="MFD1203491.1"/>
    <property type="molecule type" value="Genomic_DNA"/>
</dbReference>
<protein>
    <submittedName>
        <fullName evidence="1">RusA family crossover junction endodeoxyribonuclease</fullName>
    </submittedName>
</protein>
<dbReference type="Pfam" id="PF05866">
    <property type="entry name" value="RusA"/>
    <property type="match status" value="1"/>
</dbReference>
<name>A0ABW3TRT6_9MICO</name>
<evidence type="ECO:0000313" key="2">
    <source>
        <dbReference type="Proteomes" id="UP001597181"/>
    </source>
</evidence>